<dbReference type="InterPro" id="IPR023574">
    <property type="entry name" value="Ribosomal_uL4_dom_sf"/>
</dbReference>
<dbReference type="Pfam" id="PF00573">
    <property type="entry name" value="Ribosomal_L4"/>
    <property type="match status" value="1"/>
</dbReference>
<dbReference type="SUPFAM" id="SSF52166">
    <property type="entry name" value="Ribosomal protein L4"/>
    <property type="match status" value="1"/>
</dbReference>
<keyword evidence="5" id="KW-0699">rRNA-binding</keyword>
<feature type="compositionally biased region" description="Basic residues" evidence="6">
    <location>
        <begin position="55"/>
        <end position="66"/>
    </location>
</feature>
<feature type="region of interest" description="Disordered" evidence="6">
    <location>
        <begin position="42"/>
        <end position="73"/>
    </location>
</feature>
<evidence type="ECO:0000256" key="5">
    <source>
        <dbReference type="HAMAP-Rule" id="MF_01328"/>
    </source>
</evidence>
<dbReference type="HAMAP" id="MF_01328_B">
    <property type="entry name" value="Ribosomal_uL4_B"/>
    <property type="match status" value="1"/>
</dbReference>
<evidence type="ECO:0000256" key="2">
    <source>
        <dbReference type="ARBA" id="ARBA00022980"/>
    </source>
</evidence>
<reference evidence="7 8" key="1">
    <citation type="submission" date="2023-08" db="EMBL/GenBank/DDBJ databases">
        <title>Transcriptome Analysis of Halomonas alkalicola CICC 11012s to Identify the Genes Involved in Alkaline Tolerances.</title>
        <authorList>
            <person name="Zhai L."/>
        </authorList>
    </citation>
    <scope>NUCLEOTIDE SEQUENCE [LARGE SCALE GENOMIC DNA]</scope>
    <source>
        <strain evidence="7 8">CICC 11012s</strain>
    </source>
</reference>
<dbReference type="Gene3D" id="3.40.1370.10">
    <property type="match status" value="1"/>
</dbReference>
<evidence type="ECO:0000313" key="8">
    <source>
        <dbReference type="Proteomes" id="UP001235344"/>
    </source>
</evidence>
<dbReference type="Proteomes" id="UP001235344">
    <property type="component" value="Chromosome"/>
</dbReference>
<organism evidence="7 8">
    <name type="scientific">Halomonas alkalicola</name>
    <dbReference type="NCBI Taxonomy" id="1930622"/>
    <lineage>
        <taxon>Bacteria</taxon>
        <taxon>Pseudomonadati</taxon>
        <taxon>Pseudomonadota</taxon>
        <taxon>Gammaproteobacteria</taxon>
        <taxon>Oceanospirillales</taxon>
        <taxon>Halomonadaceae</taxon>
        <taxon>Halomonas</taxon>
    </lineage>
</organism>
<dbReference type="InterPro" id="IPR002136">
    <property type="entry name" value="Ribosomal_uL4"/>
</dbReference>
<comment type="similarity">
    <text evidence="1 5">Belongs to the universal ribosomal protein uL4 family.</text>
</comment>
<evidence type="ECO:0000256" key="3">
    <source>
        <dbReference type="ARBA" id="ARBA00023274"/>
    </source>
</evidence>
<sequence length="201" mass="21962">MNLNLAAGAGTVEVSDATFGKEFNEALVHQVVTAYLAGGRQGTRAQKNRSDVRGGGKKPWRQKGTGRARAGTIRSPLWRSGGVTFAARPQDHSQKVNRKMYRAAMRSILSELVRQERLVAVEEISVEAPKTKQLVAKLQELGLEKVLIVTEEVDEKLYLAARNIPNVDVVDVAAADPVSLVAFDKVLVTVSALRKFEEKLA</sequence>
<evidence type="ECO:0000256" key="1">
    <source>
        <dbReference type="ARBA" id="ARBA00010528"/>
    </source>
</evidence>
<name>A0ABY9H1S4_9GAMM</name>
<evidence type="ECO:0000256" key="4">
    <source>
        <dbReference type="ARBA" id="ARBA00035244"/>
    </source>
</evidence>
<dbReference type="NCBIfam" id="TIGR03953">
    <property type="entry name" value="rplD_bact"/>
    <property type="match status" value="1"/>
</dbReference>
<dbReference type="PANTHER" id="PTHR10746">
    <property type="entry name" value="50S RIBOSOMAL PROTEIN L4"/>
    <property type="match status" value="1"/>
</dbReference>
<comment type="subunit">
    <text evidence="5">Part of the 50S ribosomal subunit.</text>
</comment>
<keyword evidence="8" id="KW-1185">Reference proteome</keyword>
<evidence type="ECO:0000313" key="7">
    <source>
        <dbReference type="EMBL" id="WLI72419.1"/>
    </source>
</evidence>
<dbReference type="PANTHER" id="PTHR10746:SF6">
    <property type="entry name" value="LARGE RIBOSOMAL SUBUNIT PROTEIN UL4M"/>
    <property type="match status" value="1"/>
</dbReference>
<dbReference type="EMBL" id="CP131913">
    <property type="protein sequence ID" value="WLI72419.1"/>
    <property type="molecule type" value="Genomic_DNA"/>
</dbReference>
<dbReference type="GO" id="GO:0005840">
    <property type="term" value="C:ribosome"/>
    <property type="evidence" value="ECO:0007669"/>
    <property type="project" value="UniProtKB-KW"/>
</dbReference>
<keyword evidence="3 5" id="KW-0687">Ribonucleoprotein</keyword>
<proteinExistence type="inferred from homology"/>
<dbReference type="RefSeq" id="WP_119022612.1">
    <property type="nucleotide sequence ID" value="NZ_CP131913.1"/>
</dbReference>
<keyword evidence="5" id="KW-0694">RNA-binding</keyword>
<evidence type="ECO:0000256" key="6">
    <source>
        <dbReference type="SAM" id="MobiDB-lite"/>
    </source>
</evidence>
<keyword evidence="2 5" id="KW-0689">Ribosomal protein</keyword>
<accession>A0ABY9H1S4</accession>
<gene>
    <name evidence="5 7" type="primary">rplD</name>
    <name evidence="7" type="ORF">B6N23_11570</name>
</gene>
<comment type="function">
    <text evidence="5">One of the primary rRNA binding proteins, this protein initially binds near the 5'-end of the 23S rRNA. It is important during the early stages of 50S assembly. It makes multiple contacts with different domains of the 23S rRNA in the assembled 50S subunit and ribosome.</text>
</comment>
<dbReference type="InterPro" id="IPR013005">
    <property type="entry name" value="Ribosomal_uL4-like"/>
</dbReference>
<protein>
    <recommendedName>
        <fullName evidence="4 5">Large ribosomal subunit protein uL4</fullName>
    </recommendedName>
</protein>
<comment type="function">
    <text evidence="5">Forms part of the polypeptide exit tunnel.</text>
</comment>